<dbReference type="RefSeq" id="XP_011130834.1">
    <property type="nucleotide sequence ID" value="XM_011132532.1"/>
</dbReference>
<comment type="caution">
    <text evidence="1">The sequence shown here is derived from an EMBL/GenBank/DDBJ whole genome shotgun (WGS) entry which is preliminary data.</text>
</comment>
<organism evidence="1 2">
    <name type="scientific">Gregarina niphandrodes</name>
    <name type="common">Septate eugregarine</name>
    <dbReference type="NCBI Taxonomy" id="110365"/>
    <lineage>
        <taxon>Eukaryota</taxon>
        <taxon>Sar</taxon>
        <taxon>Alveolata</taxon>
        <taxon>Apicomplexa</taxon>
        <taxon>Conoidasida</taxon>
        <taxon>Gregarinasina</taxon>
        <taxon>Eugregarinorida</taxon>
        <taxon>Gregarinidae</taxon>
        <taxon>Gregarina</taxon>
    </lineage>
</organism>
<keyword evidence="2" id="KW-1185">Reference proteome</keyword>
<proteinExistence type="predicted"/>
<gene>
    <name evidence="1" type="ORF">GNI_090740</name>
</gene>
<dbReference type="SUPFAM" id="SSF56019">
    <property type="entry name" value="The spindle assembly checkpoint protein mad2"/>
    <property type="match status" value="1"/>
</dbReference>
<dbReference type="VEuPathDB" id="CryptoDB:GNI_090740"/>
<evidence type="ECO:0000313" key="2">
    <source>
        <dbReference type="Proteomes" id="UP000019763"/>
    </source>
</evidence>
<dbReference type="GeneID" id="22913248"/>
<sequence>MKESAFAADYLACLTNLALYYSRAYSPDFFVEVRFAGESVWQTQLPSLQWYIESVLVLVDIRYVAEFRITLTPRQKDDECTVVVVRLAKYPDAELADEAFDHLRRSVYALKVYLALALQHSSVDSWYPQLTLVPETPEWYLGRLKNAWVPLLDCSMEEGATRSETVLLTTDPRKTAHRKINRETIETLKTTVPGLGNITLSNQVVLKTSSRILAVIEVPVTD</sequence>
<dbReference type="EMBL" id="AFNH02000679">
    <property type="protein sequence ID" value="EZG60231.1"/>
    <property type="molecule type" value="Genomic_DNA"/>
</dbReference>
<reference evidence="1" key="1">
    <citation type="submission" date="2013-12" db="EMBL/GenBank/DDBJ databases">
        <authorList>
            <person name="Omoto C.K."/>
            <person name="Sibley D."/>
            <person name="Venepally P."/>
            <person name="Hadjithomas M."/>
            <person name="Karamycheva S."/>
            <person name="Brunk B."/>
            <person name="Roos D."/>
            <person name="Caler E."/>
            <person name="Lorenzi H."/>
        </authorList>
    </citation>
    <scope>NUCLEOTIDE SEQUENCE</scope>
</reference>
<dbReference type="Proteomes" id="UP000019763">
    <property type="component" value="Unassembled WGS sequence"/>
</dbReference>
<name>A0A023B5E0_GRENI</name>
<protein>
    <submittedName>
        <fullName evidence="1">Uncharacterized protein</fullName>
    </submittedName>
</protein>
<dbReference type="Gene3D" id="3.30.900.10">
    <property type="entry name" value="HORMA domain"/>
    <property type="match status" value="1"/>
</dbReference>
<dbReference type="InterPro" id="IPR036570">
    <property type="entry name" value="HORMA_dom_sf"/>
</dbReference>
<evidence type="ECO:0000313" key="1">
    <source>
        <dbReference type="EMBL" id="EZG60231.1"/>
    </source>
</evidence>
<accession>A0A023B5E0</accession>
<dbReference type="AlphaFoldDB" id="A0A023B5E0"/>